<keyword evidence="3" id="KW-1185">Reference proteome</keyword>
<dbReference type="RefSeq" id="WP_087019355.1">
    <property type="nucleotide sequence ID" value="NZ_CP178353.1"/>
</dbReference>
<comment type="caution">
    <text evidence="2">The sequence shown here is derived from an EMBL/GenBank/DDBJ whole genome shotgun (WGS) entry which is preliminary data.</text>
</comment>
<reference evidence="2 3" key="1">
    <citation type="submission" date="2017-05" db="EMBL/GenBank/DDBJ databases">
        <title>Butyricicoccus porcorum sp. nov. a butyrate-producing bacterium from the swine intestinal tract.</title>
        <authorList>
            <person name="Trachsel J."/>
            <person name="Humphrey S."/>
            <person name="Allen H.K."/>
        </authorList>
    </citation>
    <scope>NUCLEOTIDE SEQUENCE [LARGE SCALE GENOMIC DNA]</scope>
    <source>
        <strain evidence="2">BB10</strain>
    </source>
</reference>
<dbReference type="AlphaFoldDB" id="A0A252F4F4"/>
<name>A0A252F4F4_9FIRM</name>
<accession>A0A252F4F4</accession>
<dbReference type="EMBL" id="NHOC01000005">
    <property type="protein sequence ID" value="OUM20663.1"/>
    <property type="molecule type" value="Genomic_DNA"/>
</dbReference>
<dbReference type="InterPro" id="IPR020256">
    <property type="entry name" value="Spore_coat_CotJA"/>
</dbReference>
<proteinExistence type="predicted"/>
<dbReference type="Proteomes" id="UP000194903">
    <property type="component" value="Unassembled WGS sequence"/>
</dbReference>
<sequence length="74" mass="8190">MAEEKMNAKPAVTTQHTQSGPGFVMNYNLLALAMGFVPDQIWQNIYNDDVALARGTIFADLDKPFIGEEAVRCD</sequence>
<evidence type="ECO:0008006" key="4">
    <source>
        <dbReference type="Google" id="ProtNLM"/>
    </source>
</evidence>
<dbReference type="Pfam" id="PF11007">
    <property type="entry name" value="CotJA"/>
    <property type="match status" value="1"/>
</dbReference>
<feature type="region of interest" description="Disordered" evidence="1">
    <location>
        <begin position="1"/>
        <end position="20"/>
    </location>
</feature>
<evidence type="ECO:0000256" key="1">
    <source>
        <dbReference type="SAM" id="MobiDB-lite"/>
    </source>
</evidence>
<gene>
    <name evidence="2" type="ORF">CBW42_07510</name>
</gene>
<evidence type="ECO:0000313" key="2">
    <source>
        <dbReference type="EMBL" id="OUM20663.1"/>
    </source>
</evidence>
<protein>
    <recommendedName>
        <fullName evidence="4">Spore coat associated protein CotJA</fullName>
    </recommendedName>
</protein>
<organism evidence="2 3">
    <name type="scientific">Butyricicoccus porcorum</name>
    <dbReference type="NCBI Taxonomy" id="1945634"/>
    <lineage>
        <taxon>Bacteria</taxon>
        <taxon>Bacillati</taxon>
        <taxon>Bacillota</taxon>
        <taxon>Clostridia</taxon>
        <taxon>Eubacteriales</taxon>
        <taxon>Butyricicoccaceae</taxon>
        <taxon>Butyricicoccus</taxon>
    </lineage>
</organism>
<evidence type="ECO:0000313" key="3">
    <source>
        <dbReference type="Proteomes" id="UP000194903"/>
    </source>
</evidence>
<dbReference type="OrthoDB" id="9800571at2"/>